<reference evidence="11" key="1">
    <citation type="submission" date="2021-03" db="EMBL/GenBank/DDBJ databases">
        <authorList>
            <person name="Bekaert M."/>
        </authorList>
    </citation>
    <scope>NUCLEOTIDE SEQUENCE</scope>
</reference>
<evidence type="ECO:0000259" key="8">
    <source>
        <dbReference type="PROSITE" id="PS50055"/>
    </source>
</evidence>
<comment type="similarity">
    <text evidence="1">Belongs to the protein-tyrosine phosphatase family. Receptor class 2A subfamily.</text>
</comment>
<dbReference type="SMART" id="SM00409">
    <property type="entry name" value="IG"/>
    <property type="match status" value="7"/>
</dbReference>
<evidence type="ECO:0000256" key="4">
    <source>
        <dbReference type="ARBA" id="ARBA00022912"/>
    </source>
</evidence>
<keyword evidence="7" id="KW-0472">Membrane</keyword>
<dbReference type="PROSITE" id="PS50835">
    <property type="entry name" value="IG_LIKE"/>
    <property type="match status" value="5"/>
</dbReference>
<dbReference type="Gene3D" id="2.60.40.10">
    <property type="entry name" value="Immunoglobulins"/>
    <property type="match status" value="6"/>
</dbReference>
<dbReference type="SMART" id="SM00404">
    <property type="entry name" value="PTPc_motif"/>
    <property type="match status" value="2"/>
</dbReference>
<dbReference type="InterPro" id="IPR050348">
    <property type="entry name" value="Protein-Tyr_Phosphatase"/>
</dbReference>
<keyword evidence="4" id="KW-0904">Protein phosphatase</keyword>
<dbReference type="PANTHER" id="PTHR19134">
    <property type="entry name" value="RECEPTOR-TYPE TYROSINE-PROTEIN PHOSPHATASE"/>
    <property type="match status" value="1"/>
</dbReference>
<dbReference type="PROSITE" id="PS00383">
    <property type="entry name" value="TYR_PHOSPHATASE_1"/>
    <property type="match status" value="1"/>
</dbReference>
<feature type="domain" description="Ig-like" evidence="10">
    <location>
        <begin position="219"/>
        <end position="306"/>
    </location>
</feature>
<dbReference type="GO" id="GO:0004725">
    <property type="term" value="F:protein tyrosine phosphatase activity"/>
    <property type="evidence" value="ECO:0007669"/>
    <property type="project" value="UniProtKB-EC"/>
</dbReference>
<dbReference type="Pfam" id="PF00047">
    <property type="entry name" value="ig"/>
    <property type="match status" value="2"/>
</dbReference>
<dbReference type="InterPro" id="IPR003595">
    <property type="entry name" value="Tyr_Pase_cat"/>
</dbReference>
<evidence type="ECO:0000256" key="6">
    <source>
        <dbReference type="ARBA" id="ARBA00051722"/>
    </source>
</evidence>
<proteinExistence type="inferred from homology"/>
<feature type="domain" description="Ig-like" evidence="10">
    <location>
        <begin position="589"/>
        <end position="661"/>
    </location>
</feature>
<sequence>MTIKSFAFADRGIYRCKCYDRSRDYHFSSNIEIDVADLSTEHRLNCGQTGTNYRWKRITQGWPYNYKPIANRNHGKYANTTSRILSLLRVDRNEYGSYRCTYYNNGWHHVDFYLVVQEYPDIRFDNTQYTAAIGTSVYMTCTIRQTRPSITEVWWVKGNSRIQADERKYEVRNGTTYTSLNVLNVNTNDAGEYKCYARNARGDMFANTTLATGNLPLLPKAAKDMYRVKEGTTVSLQCDHQTSIPPITELWWQIRMSGYFYNLTNFMKYSDGTLTTPNLHIKILEDSGTYVCRVGNGIGYANFTISLVIWRRPKVVKTGKREITTGSDATFKCSFSESSPSMQSILWRKDTGTGQIVLEDGGKYVIQKTAMSTTLQIKSVTINDADTYTCIAVNKYSEGTDSFSLSVGSPPRINIIQALYIIKAGNNVNISCVVRNVPENYKYTMYWNKGSHRITHYKYNPFLIIKIAKPNDAGNYSCHVENKYGKAHDSTEIKVLSAKIREQFHEVTANDSYKINCDVSGGDRVVWRKNDKELILTNQQIYSGGNVNDPSLKFRKTSHLDRGNYSCETTYRSVTAKSTTIHLRVKDIPLVYLPNYMTEVIEGSHTILDCSYDSYPEPTKVYWKKDDKIIKLSESSRTKYNGSSVEIPVLVIHDTTQKDSGKTRKNTSTTGALVGGIFATLIAILVLIGLVVLLRRRSNNVNNIKPLRQATISYAENVELCTDGRGIRDNGLYLNVGIVSSSAMENVNPTTVPITGDNEYYNLSEVQSSCIRVEELKQYIEKKQRQEALKNEYKSIPNVAVHPTTHAQTKENMPKNRFKTTFPYDHTRVILESNGGSDYINANYVDGFEKEKCYIACQGPIKPTVADHWKMIWQENVYQIVMLTNLVEGIKIKCEQYWPSGGKQMVLGNLIIRLNVEKERTAYVTREITIEDKKTSKKRKVTQYHFTAWPDHGTPDPLYLVLFHRHVMSDTKAGHSGPLLVHCSAGIGRTGTYIALDALLEEGRTTGFLDIFKYLKKMRYSRMNMIQTANQYVCLHYTLLEAFTMKDTKIRKDKFSEVWMSISTDNRPVNHQRLDEEFKDLQQHVREIKGLSSSMLNAKKDEQNQTQHNAAMSTTNLAKNRNKDVLPMDDKRVYLVSYGKGRSDYINAVQVPSYTKFVGYITTQLPLPDTKVDFWTMIRDHISSTIVLIINNKKEADLVYSQSEDNVTIGEFNIKISARRVEENDITEATIVLSKKDDKPRPIVLFQVICKSIPDPAVLCKLADLISTRATMSNDPITVVSSDGAKNCGLFCAFTNAVSSMQIDNNADIFQLVRLLQLRRPEFFTDFVSTNNKLHAYN</sequence>
<dbReference type="PROSITE" id="PS50056">
    <property type="entry name" value="TYR_PHOSPHATASE_2"/>
    <property type="match status" value="1"/>
</dbReference>
<dbReference type="FunFam" id="3.90.190.10:FF:000062">
    <property type="entry name" value="Receptor-type tyrosine-protein phosphatase kappa"/>
    <property type="match status" value="1"/>
</dbReference>
<feature type="transmembrane region" description="Helical" evidence="7">
    <location>
        <begin position="672"/>
        <end position="694"/>
    </location>
</feature>
<evidence type="ECO:0000313" key="11">
    <source>
        <dbReference type="EMBL" id="CAG2218793.1"/>
    </source>
</evidence>
<keyword evidence="12" id="KW-1185">Reference proteome</keyword>
<evidence type="ECO:0000256" key="7">
    <source>
        <dbReference type="SAM" id="Phobius"/>
    </source>
</evidence>
<dbReference type="SUPFAM" id="SSF52799">
    <property type="entry name" value="(Phosphotyrosine protein) phosphatases II"/>
    <property type="match status" value="2"/>
</dbReference>
<feature type="domain" description="Tyrosine-protein phosphatase" evidence="8">
    <location>
        <begin position="789"/>
        <end position="1042"/>
    </location>
</feature>
<dbReference type="CDD" id="cd00047">
    <property type="entry name" value="PTPc"/>
    <property type="match status" value="1"/>
</dbReference>
<dbReference type="SMART" id="SM00194">
    <property type="entry name" value="PTPc"/>
    <property type="match status" value="2"/>
</dbReference>
<keyword evidence="3" id="KW-0378">Hydrolase</keyword>
<dbReference type="Gene3D" id="3.90.190.10">
    <property type="entry name" value="Protein tyrosine phosphatase superfamily"/>
    <property type="match status" value="2"/>
</dbReference>
<dbReference type="InterPro" id="IPR000242">
    <property type="entry name" value="PTP_cat"/>
</dbReference>
<dbReference type="SUPFAM" id="SSF48726">
    <property type="entry name" value="Immunoglobulin"/>
    <property type="match status" value="6"/>
</dbReference>
<accession>A0A8S3SAQ4</accession>
<dbReference type="Pfam" id="PF13927">
    <property type="entry name" value="Ig_3"/>
    <property type="match status" value="1"/>
</dbReference>
<evidence type="ECO:0000256" key="1">
    <source>
        <dbReference type="ARBA" id="ARBA00010504"/>
    </source>
</evidence>
<dbReference type="InterPro" id="IPR007110">
    <property type="entry name" value="Ig-like_dom"/>
</dbReference>
<gene>
    <name evidence="11" type="ORF">MEDL_32386</name>
</gene>
<dbReference type="InterPro" id="IPR036179">
    <property type="entry name" value="Ig-like_dom_sf"/>
</dbReference>
<evidence type="ECO:0000259" key="9">
    <source>
        <dbReference type="PROSITE" id="PS50056"/>
    </source>
</evidence>
<dbReference type="PRINTS" id="PR00700">
    <property type="entry name" value="PRTYPHPHTASE"/>
</dbReference>
<comment type="caution">
    <text evidence="11">The sequence shown here is derived from an EMBL/GenBank/DDBJ whole genome shotgun (WGS) entry which is preliminary data.</text>
</comment>
<dbReference type="Pfam" id="PF07679">
    <property type="entry name" value="I-set"/>
    <property type="match status" value="1"/>
</dbReference>
<organism evidence="11 12">
    <name type="scientific">Mytilus edulis</name>
    <name type="common">Blue mussel</name>
    <dbReference type="NCBI Taxonomy" id="6550"/>
    <lineage>
        <taxon>Eukaryota</taxon>
        <taxon>Metazoa</taxon>
        <taxon>Spiralia</taxon>
        <taxon>Lophotrochozoa</taxon>
        <taxon>Mollusca</taxon>
        <taxon>Bivalvia</taxon>
        <taxon>Autobranchia</taxon>
        <taxon>Pteriomorphia</taxon>
        <taxon>Mytilida</taxon>
        <taxon>Mytiloidea</taxon>
        <taxon>Mytilidae</taxon>
        <taxon>Mytilinae</taxon>
        <taxon>Mytilus</taxon>
    </lineage>
</organism>
<dbReference type="InterPro" id="IPR016130">
    <property type="entry name" value="Tyr_Pase_AS"/>
</dbReference>
<evidence type="ECO:0000259" key="10">
    <source>
        <dbReference type="PROSITE" id="PS50835"/>
    </source>
</evidence>
<evidence type="ECO:0000313" key="12">
    <source>
        <dbReference type="Proteomes" id="UP000683360"/>
    </source>
</evidence>
<dbReference type="OrthoDB" id="6122922at2759"/>
<evidence type="ECO:0000256" key="3">
    <source>
        <dbReference type="ARBA" id="ARBA00022801"/>
    </source>
</evidence>
<evidence type="ECO:0000256" key="5">
    <source>
        <dbReference type="ARBA" id="ARBA00023170"/>
    </source>
</evidence>
<feature type="domain" description="Tyrosine-protein phosphatase" evidence="8">
    <location>
        <begin position="1074"/>
        <end position="1338"/>
    </location>
</feature>
<dbReference type="PANTHER" id="PTHR19134:SF562">
    <property type="entry name" value="PROTEIN-TYROSINE-PHOSPHATASE"/>
    <property type="match status" value="1"/>
</dbReference>
<keyword evidence="7" id="KW-1133">Transmembrane helix</keyword>
<dbReference type="InterPro" id="IPR013151">
    <property type="entry name" value="Immunoglobulin_dom"/>
</dbReference>
<evidence type="ECO:0000256" key="2">
    <source>
        <dbReference type="ARBA" id="ARBA00013064"/>
    </source>
</evidence>
<dbReference type="SMART" id="SM00408">
    <property type="entry name" value="IGc2"/>
    <property type="match status" value="6"/>
</dbReference>
<dbReference type="EMBL" id="CAJPWZ010001611">
    <property type="protein sequence ID" value="CAG2218793.1"/>
    <property type="molecule type" value="Genomic_DNA"/>
</dbReference>
<dbReference type="EC" id="3.1.3.48" evidence="2"/>
<protein>
    <recommendedName>
        <fullName evidence="2">protein-tyrosine-phosphatase</fullName>
        <ecNumber evidence="2">3.1.3.48</ecNumber>
    </recommendedName>
</protein>
<comment type="catalytic activity">
    <reaction evidence="6">
        <text>O-phospho-L-tyrosyl-[protein] + H2O = L-tyrosyl-[protein] + phosphate</text>
        <dbReference type="Rhea" id="RHEA:10684"/>
        <dbReference type="Rhea" id="RHEA-COMP:10136"/>
        <dbReference type="Rhea" id="RHEA-COMP:20101"/>
        <dbReference type="ChEBI" id="CHEBI:15377"/>
        <dbReference type="ChEBI" id="CHEBI:43474"/>
        <dbReference type="ChEBI" id="CHEBI:46858"/>
        <dbReference type="ChEBI" id="CHEBI:61978"/>
        <dbReference type="EC" id="3.1.3.48"/>
    </reaction>
</comment>
<feature type="domain" description="Ig-like" evidence="10">
    <location>
        <begin position="120"/>
        <end position="211"/>
    </location>
</feature>
<dbReference type="InterPro" id="IPR029021">
    <property type="entry name" value="Prot-tyrosine_phosphatase-like"/>
</dbReference>
<dbReference type="InterPro" id="IPR013783">
    <property type="entry name" value="Ig-like_fold"/>
</dbReference>
<feature type="domain" description="Ig-like" evidence="10">
    <location>
        <begin position="411"/>
        <end position="494"/>
    </location>
</feature>
<feature type="domain" description="Tyrosine specific protein phosphatases" evidence="9">
    <location>
        <begin position="958"/>
        <end position="1033"/>
    </location>
</feature>
<dbReference type="InterPro" id="IPR013098">
    <property type="entry name" value="Ig_I-set"/>
</dbReference>
<feature type="domain" description="Ig-like" evidence="10">
    <location>
        <begin position="313"/>
        <end position="406"/>
    </location>
</feature>
<dbReference type="InterPro" id="IPR000387">
    <property type="entry name" value="Tyr_Pase_dom"/>
</dbReference>
<dbReference type="Proteomes" id="UP000683360">
    <property type="component" value="Unassembled WGS sequence"/>
</dbReference>
<dbReference type="PROSITE" id="PS50055">
    <property type="entry name" value="TYR_PHOSPHATASE_PTP"/>
    <property type="match status" value="2"/>
</dbReference>
<dbReference type="Pfam" id="PF00102">
    <property type="entry name" value="Y_phosphatase"/>
    <property type="match status" value="2"/>
</dbReference>
<dbReference type="InterPro" id="IPR003599">
    <property type="entry name" value="Ig_sub"/>
</dbReference>
<keyword evidence="7" id="KW-0812">Transmembrane</keyword>
<keyword evidence="5" id="KW-0675">Receptor</keyword>
<name>A0A8S3SAQ4_MYTED</name>
<dbReference type="InterPro" id="IPR003598">
    <property type="entry name" value="Ig_sub2"/>
</dbReference>